<evidence type="ECO:0000313" key="2">
    <source>
        <dbReference type="EMBL" id="SKC24259.1"/>
    </source>
</evidence>
<dbReference type="AlphaFoldDB" id="A0A1T5HU93"/>
<proteinExistence type="predicted"/>
<keyword evidence="3" id="KW-1185">Reference proteome</keyword>
<dbReference type="STRING" id="889453.SAMN03080601_03556"/>
<reference evidence="2 3" key="1">
    <citation type="submission" date="2017-02" db="EMBL/GenBank/DDBJ databases">
        <authorList>
            <person name="Peterson S.W."/>
        </authorList>
    </citation>
    <scope>NUCLEOTIDE SEQUENCE [LARGE SCALE GENOMIC DNA]</scope>
    <source>
        <strain evidence="2 3">DSM 24412</strain>
    </source>
</reference>
<gene>
    <name evidence="2" type="ORF">SAMN03080601_03556</name>
</gene>
<dbReference type="PANTHER" id="PTHR39639:SF1">
    <property type="entry name" value="DUF262 DOMAIN-CONTAINING PROTEIN"/>
    <property type="match status" value="1"/>
</dbReference>
<dbReference type="InterPro" id="IPR004919">
    <property type="entry name" value="GmrSD_N"/>
</dbReference>
<accession>A0A1T5HU93</accession>
<sequence>MTILKMAKRKKSKFSEEKQAAIIEQFSQKSKLYEYRTKDYSFEVILSKYGEEDNENTTLYVPEYQREFVWKNDKKSKFIESVLLGMPLTPFLVSEDDKRRLEIIDGSQRIRTLISFYNDEFGLRKLEKLSELESARFRDLPINLQRYLENQDFRIIVVDDATEAIRQDIFERINTTSEGLTDSEIRKGSFSGPFYDLVLELKTDKNFREICPVSDEREKRGEYEELVLRFLAYSDKYLEFKHDVAKFLNIYLETKNNSDFEKEDYRQRFLNMVSFVKKHFPIGFRKEENNNSTPRVRFEAISVGTYLALKEKPELTEPDINWLNSEGFKIQTTSDSSNNPNRLKDRVEFVRDGLLGKLDENKLVNG</sequence>
<evidence type="ECO:0000259" key="1">
    <source>
        <dbReference type="Pfam" id="PF03235"/>
    </source>
</evidence>
<dbReference type="Pfam" id="PF03235">
    <property type="entry name" value="GmrSD_N"/>
    <property type="match status" value="1"/>
</dbReference>
<dbReference type="PANTHER" id="PTHR39639">
    <property type="entry name" value="CHROMOSOME 16, WHOLE GENOME SHOTGUN SEQUENCE"/>
    <property type="match status" value="1"/>
</dbReference>
<dbReference type="Proteomes" id="UP000191055">
    <property type="component" value="Unassembled WGS sequence"/>
</dbReference>
<feature type="domain" description="GmrSD restriction endonucleases N-terminal" evidence="1">
    <location>
        <begin position="55"/>
        <end position="190"/>
    </location>
</feature>
<dbReference type="EMBL" id="FUYV01000056">
    <property type="protein sequence ID" value="SKC24259.1"/>
    <property type="molecule type" value="Genomic_DNA"/>
</dbReference>
<name>A0A1T5HU93_9BACT</name>
<evidence type="ECO:0000313" key="3">
    <source>
        <dbReference type="Proteomes" id="UP000191055"/>
    </source>
</evidence>
<organism evidence="2 3">
    <name type="scientific">Alkalitalea saponilacus</name>
    <dbReference type="NCBI Taxonomy" id="889453"/>
    <lineage>
        <taxon>Bacteria</taxon>
        <taxon>Pseudomonadati</taxon>
        <taxon>Bacteroidota</taxon>
        <taxon>Bacteroidia</taxon>
        <taxon>Marinilabiliales</taxon>
        <taxon>Marinilabiliaceae</taxon>
        <taxon>Alkalitalea</taxon>
    </lineage>
</organism>
<protein>
    <recommendedName>
        <fullName evidence="1">GmrSD restriction endonucleases N-terminal domain-containing protein</fullName>
    </recommendedName>
</protein>